<dbReference type="PANTHER" id="PTHR41983:SF2">
    <property type="entry name" value="SHORT-CHAIN FATTY ACID TRANSPORTER-RELATED"/>
    <property type="match status" value="1"/>
</dbReference>
<feature type="transmembrane region" description="Helical" evidence="1">
    <location>
        <begin position="302"/>
        <end position="323"/>
    </location>
</feature>
<evidence type="ECO:0000313" key="3">
    <source>
        <dbReference type="Proteomes" id="UP000487929"/>
    </source>
</evidence>
<feature type="transmembrane region" description="Helical" evidence="1">
    <location>
        <begin position="265"/>
        <end position="281"/>
    </location>
</feature>
<dbReference type="Proteomes" id="UP000487929">
    <property type="component" value="Unassembled WGS sequence"/>
</dbReference>
<keyword evidence="1" id="KW-0812">Transmembrane</keyword>
<feature type="transmembrane region" description="Helical" evidence="1">
    <location>
        <begin position="135"/>
        <end position="152"/>
    </location>
</feature>
<dbReference type="Pfam" id="PF02667">
    <property type="entry name" value="SCFA_trans"/>
    <property type="match status" value="1"/>
</dbReference>
<keyword evidence="1" id="KW-1133">Transmembrane helix</keyword>
<dbReference type="InterPro" id="IPR006160">
    <property type="entry name" value="SCFA_transpt_AtoE"/>
</dbReference>
<dbReference type="EMBL" id="WUTT01000001">
    <property type="protein sequence ID" value="NAW32931.1"/>
    <property type="molecule type" value="Genomic_DNA"/>
</dbReference>
<feature type="transmembrane region" description="Helical" evidence="1">
    <location>
        <begin position="240"/>
        <end position="259"/>
    </location>
</feature>
<dbReference type="PANTHER" id="PTHR41983">
    <property type="entry name" value="SHORT-CHAIN FATTY ACID TRANSPORTER-RELATED"/>
    <property type="match status" value="1"/>
</dbReference>
<dbReference type="RefSeq" id="WP_161429974.1">
    <property type="nucleotide sequence ID" value="NZ_CANMEG010000003.1"/>
</dbReference>
<gene>
    <name evidence="2" type="ORF">GRB96_00620</name>
</gene>
<feature type="transmembrane region" description="Helical" evidence="1">
    <location>
        <begin position="20"/>
        <end position="38"/>
    </location>
</feature>
<evidence type="ECO:0000313" key="2">
    <source>
        <dbReference type="EMBL" id="NAW32931.1"/>
    </source>
</evidence>
<feature type="transmembrane region" description="Helical" evidence="1">
    <location>
        <begin position="54"/>
        <end position="75"/>
    </location>
</feature>
<feature type="transmembrane region" description="Helical" evidence="1">
    <location>
        <begin position="172"/>
        <end position="197"/>
    </location>
</feature>
<name>A0A7X5APB5_9GAMM</name>
<protein>
    <submittedName>
        <fullName evidence="2">TIGR00366 family protein</fullName>
    </submittedName>
</protein>
<comment type="caution">
    <text evidence="2">The sequence shown here is derived from an EMBL/GenBank/DDBJ whole genome shotgun (WGS) entry which is preliminary data.</text>
</comment>
<feature type="transmembrane region" description="Helical" evidence="1">
    <location>
        <begin position="95"/>
        <end position="123"/>
    </location>
</feature>
<proteinExistence type="predicted"/>
<reference evidence="2 3" key="1">
    <citation type="submission" date="2019-12" db="EMBL/GenBank/DDBJ databases">
        <title>Draft genome sequencing of Halomonas alimentaria DSM 15356.</title>
        <authorList>
            <person name="Pandiyan K."/>
            <person name="Kushwaha P."/>
            <person name="Gowdham M."/>
            <person name="Chakdar H."/>
            <person name="Singh A."/>
            <person name="Kumar M."/>
            <person name="Saxena A.K."/>
        </authorList>
    </citation>
    <scope>NUCLEOTIDE SEQUENCE [LARGE SCALE GENOMIC DNA]</scope>
    <source>
        <strain evidence="2 3">DSM 15356</strain>
    </source>
</reference>
<dbReference type="GO" id="GO:0005886">
    <property type="term" value="C:plasma membrane"/>
    <property type="evidence" value="ECO:0007669"/>
    <property type="project" value="TreeGrafter"/>
</dbReference>
<feature type="transmembrane region" description="Helical" evidence="1">
    <location>
        <begin position="414"/>
        <end position="435"/>
    </location>
</feature>
<evidence type="ECO:0000256" key="1">
    <source>
        <dbReference type="SAM" id="Phobius"/>
    </source>
</evidence>
<organism evidence="2 3">
    <name type="scientific">Halomonas alimentaria</name>
    <dbReference type="NCBI Taxonomy" id="147248"/>
    <lineage>
        <taxon>Bacteria</taxon>
        <taxon>Pseudomonadati</taxon>
        <taxon>Pseudomonadota</taxon>
        <taxon>Gammaproteobacteria</taxon>
        <taxon>Oceanospirillales</taxon>
        <taxon>Halomonadaceae</taxon>
        <taxon>Halomonas</taxon>
    </lineage>
</organism>
<sequence>MLKALSRPAVKLVERYLPDPYIFVLLLTIIAAVAAIAVERQTPLAVMRMWGDGFWNLLTFSMQMLLVLVTGFMLASSPPVKKLLQRLAALAKGPGGAILLVTYVSLAASWINWGFGLVVGALFAKELARLVRVDYRLLVASAYSGFVVWHGGLAGSVPLTIATEGHFSVDQIGVIGTGSTVFAFFNLAIVVMLFIAVPLVNRMMLPDENESVFIDPKLLGEDEEERVRITRPAERMENSVVLAWLVGIPGLIYLIDHFFLRGGGLNLNIVNFLFLFLAIVLHRTPRSLLTSLQEAIKGGAGIVIQFPFYAGIMAIMVQSGLAATLSEGLVSFATETTLPFWTFISAGIVNLFVPSGGGQWAVQAPVMLPAAEALGVEIPRVAMAVAWGDAWTNLLQPFWALPVLGIAGLKAKDIMGFCLIQLVITGVLISIGLTWF</sequence>
<keyword evidence="1" id="KW-0472">Membrane</keyword>
<feature type="transmembrane region" description="Helical" evidence="1">
    <location>
        <begin position="329"/>
        <end position="353"/>
    </location>
</feature>
<keyword evidence="3" id="KW-1185">Reference proteome</keyword>
<accession>A0A7X5APB5</accession>
<dbReference type="OrthoDB" id="9342495at2"/>
<dbReference type="AlphaFoldDB" id="A0A7X5APB5"/>